<keyword evidence="1" id="KW-0175">Coiled coil</keyword>
<evidence type="ECO:0000256" key="2">
    <source>
        <dbReference type="SAM" id="MobiDB-lite"/>
    </source>
</evidence>
<dbReference type="AlphaFoldDB" id="A0A6T6D282"/>
<feature type="coiled-coil region" evidence="1">
    <location>
        <begin position="533"/>
        <end position="913"/>
    </location>
</feature>
<protein>
    <submittedName>
        <fullName evidence="3">Uncharacterized protein</fullName>
    </submittedName>
</protein>
<evidence type="ECO:0000256" key="1">
    <source>
        <dbReference type="SAM" id="Coils"/>
    </source>
</evidence>
<evidence type="ECO:0000313" key="4">
    <source>
        <dbReference type="EMBL" id="CAD9235937.1"/>
    </source>
</evidence>
<feature type="coiled-coil region" evidence="1">
    <location>
        <begin position="945"/>
        <end position="1053"/>
    </location>
</feature>
<accession>A0A6T6D282</accession>
<feature type="coiled-coil region" evidence="1">
    <location>
        <begin position="30"/>
        <end position="143"/>
    </location>
</feature>
<proteinExistence type="predicted"/>
<organism evidence="3">
    <name type="scientific">Compsopogon caeruleus</name>
    <dbReference type="NCBI Taxonomy" id="31354"/>
    <lineage>
        <taxon>Eukaryota</taxon>
        <taxon>Rhodophyta</taxon>
        <taxon>Compsopogonophyceae</taxon>
        <taxon>Compsopogonales</taxon>
        <taxon>Compsopogonaceae</taxon>
        <taxon>Compsopogon</taxon>
    </lineage>
</organism>
<sequence length="1145" mass="132195">MNAMVRQVSSKSVENQLEVESKLDELHVLNQNLQFQLDRTKLELETAKQRATERAKEVQHVGVASPGLASDGEVERYKKHIQTLEDNIKTLSEERKAVKSKLKAYENHQERLKVTYKNLSDMYNKLRGDYAQLAKKYKSAKVKAVSSQTSTLVAVANELEREKIRRERDDVMDELNRMRGIQMNEINVAKEERAEAMRELELLKSDILRMEEAEEELRKLLEDRVEKARQLDIVSNAATVELQQMRVEKDELQKDLASQSEKSRMLEHRAESLEAKLKELESAVENSMERENGAVSVLEEVKGSMGKLEREKAQEISNLKTERDKLLNELVLASKKNKELQSSSENQAVLINELEDLRRQMDDEKRRSERQQSEMQQLIDTGAADFRRVSEELETLLLKMSLAEKSYGSEIKELRDDLDRASERLEVMRKASDDIERAVKNERDAALTKVAELERENRDLNSSLTSKTERSTRELDDLKSKNARELETLKNTHGVLLAGLEKEFRDKYNRIVTERDSYQKQLFEMSEKLDIARTDLEVAKDSMRNEIEAAKVELVTSLSEIDRLSKLSIEQEDQNESLSKKIALLEKAKTQDLATIQEAEDRFKEMREETRKRITERETELATIQSKCESLEASLRAARQEHSAAISALQVELTSKFEAEEHRRQGVEADLKLVTREKEEALLELKAVASQNYEERTQALSKDLVAAREERDRKNMEINGAIQRRMELESFLKQKDRQIAQLTKESEVLTSELETAMSESKILVQELKSDHAKALEQEEHARERVEQELRSLREEYALTRRSLEDLTSKQYDSQIEELQKMVASLRGDTQSLNNELDQTRELLRKRSEAADSEKARNTKEMRNLRYAAQAAESRLEEVVKTLNENEDNYQKRIQGLELEREELTASLESHKRSLSRNSKDLDELSRLREVSDRNAQEAKIADRQREELTSSLSEARVRVSGLEDDLKRVNEELKIAKRECSAEVKRAVSERDDVFTLMQQTRAQAKQSEMEVDRMSSKIKELEDKVKQQSSDMVRLREDRDKTLKDIDELQATLSQKGAASDATDKKGKTIEAQLRAAYTRERTLQMRVNSLLEENKVLKEGLKKGDSFDSVLNDLVAVKVALAIAEEDKLLLRDELRKYKGTDV</sequence>
<feature type="region of interest" description="Disordered" evidence="2">
    <location>
        <begin position="457"/>
        <end position="476"/>
    </location>
</feature>
<evidence type="ECO:0000313" key="3">
    <source>
        <dbReference type="EMBL" id="CAD9235936.1"/>
    </source>
</evidence>
<reference evidence="3" key="1">
    <citation type="submission" date="2021-01" db="EMBL/GenBank/DDBJ databases">
        <authorList>
            <person name="Corre E."/>
            <person name="Pelletier E."/>
            <person name="Niang G."/>
            <person name="Scheremetjew M."/>
            <person name="Finn R."/>
            <person name="Kale V."/>
            <person name="Holt S."/>
            <person name="Cochrane G."/>
            <person name="Meng A."/>
            <person name="Brown T."/>
            <person name="Cohen L."/>
        </authorList>
    </citation>
    <scope>NUCLEOTIDE SEQUENCE</scope>
    <source>
        <strain evidence="3">SAG 36.94</strain>
    </source>
</reference>
<gene>
    <name evidence="3" type="ORF">CCAE0312_LOCUS8028</name>
    <name evidence="4" type="ORF">CCAE0312_LOCUS8029</name>
</gene>
<name>A0A6T6D282_9RHOD</name>
<dbReference type="EMBL" id="HBGH01014484">
    <property type="protein sequence ID" value="CAD9235936.1"/>
    <property type="molecule type" value="Transcribed_RNA"/>
</dbReference>
<feature type="compositionally biased region" description="Basic and acidic residues" evidence="2">
    <location>
        <begin position="467"/>
        <end position="476"/>
    </location>
</feature>
<dbReference type="EMBL" id="HBGH01014485">
    <property type="protein sequence ID" value="CAD9235937.1"/>
    <property type="molecule type" value="Transcribed_RNA"/>
</dbReference>